<dbReference type="EMBL" id="BAABAZ010000008">
    <property type="protein sequence ID" value="GAA4285171.1"/>
    <property type="molecule type" value="Genomic_DNA"/>
</dbReference>
<sequence length="184" mass="20245">MQPGSRDEMRQLRTGANWVNMAIALGACLIVVLAALAFVPRPETELTREIDYVGVAQSAQQDAEFRLAVPELPEGWVSNEASFRPMGSPESETWYVSWVGPERGWVSLRQSQGDENWVKSMLDEDMLQTGARDIAGESFATYEDSGARQALVGEVGETTLVLKGTAPWETFDQFASQIVEDAKG</sequence>
<gene>
    <name evidence="2" type="ORF">GCM10022261_27020</name>
</gene>
<dbReference type="PROSITE" id="PS51257">
    <property type="entry name" value="PROKAR_LIPOPROTEIN"/>
    <property type="match status" value="1"/>
</dbReference>
<dbReference type="Proteomes" id="UP001501586">
    <property type="component" value="Unassembled WGS sequence"/>
</dbReference>
<dbReference type="Pfam" id="PF14030">
    <property type="entry name" value="DUF4245"/>
    <property type="match status" value="1"/>
</dbReference>
<comment type="caution">
    <text evidence="2">The sequence shown here is derived from an EMBL/GenBank/DDBJ whole genome shotgun (WGS) entry which is preliminary data.</text>
</comment>
<keyword evidence="3" id="KW-1185">Reference proteome</keyword>
<name>A0ABP8EME1_9MICO</name>
<keyword evidence="1" id="KW-0812">Transmembrane</keyword>
<dbReference type="InterPro" id="IPR025339">
    <property type="entry name" value="DUF4245"/>
</dbReference>
<evidence type="ECO:0000313" key="3">
    <source>
        <dbReference type="Proteomes" id="UP001501586"/>
    </source>
</evidence>
<proteinExistence type="predicted"/>
<reference evidence="3" key="1">
    <citation type="journal article" date="2019" name="Int. J. Syst. Evol. Microbiol.">
        <title>The Global Catalogue of Microorganisms (GCM) 10K type strain sequencing project: providing services to taxonomists for standard genome sequencing and annotation.</title>
        <authorList>
            <consortium name="The Broad Institute Genomics Platform"/>
            <consortium name="The Broad Institute Genome Sequencing Center for Infectious Disease"/>
            <person name="Wu L."/>
            <person name="Ma J."/>
        </authorList>
    </citation>
    <scope>NUCLEOTIDE SEQUENCE [LARGE SCALE GENOMIC DNA]</scope>
    <source>
        <strain evidence="3">JCM 17458</strain>
    </source>
</reference>
<organism evidence="2 3">
    <name type="scientific">Brevibacterium daeguense</name>
    <dbReference type="NCBI Taxonomy" id="909936"/>
    <lineage>
        <taxon>Bacteria</taxon>
        <taxon>Bacillati</taxon>
        <taxon>Actinomycetota</taxon>
        <taxon>Actinomycetes</taxon>
        <taxon>Micrococcales</taxon>
        <taxon>Brevibacteriaceae</taxon>
        <taxon>Brevibacterium</taxon>
    </lineage>
</organism>
<keyword evidence="1" id="KW-0472">Membrane</keyword>
<keyword evidence="1" id="KW-1133">Transmembrane helix</keyword>
<accession>A0ABP8EME1</accession>
<evidence type="ECO:0000313" key="2">
    <source>
        <dbReference type="EMBL" id="GAA4285171.1"/>
    </source>
</evidence>
<evidence type="ECO:0008006" key="4">
    <source>
        <dbReference type="Google" id="ProtNLM"/>
    </source>
</evidence>
<evidence type="ECO:0000256" key="1">
    <source>
        <dbReference type="SAM" id="Phobius"/>
    </source>
</evidence>
<protein>
    <recommendedName>
        <fullName evidence="4">DUF4245 domain-containing protein</fullName>
    </recommendedName>
</protein>
<feature type="transmembrane region" description="Helical" evidence="1">
    <location>
        <begin position="18"/>
        <end position="39"/>
    </location>
</feature>